<evidence type="ECO:0000313" key="2">
    <source>
        <dbReference type="EMBL" id="KAF6013994.1"/>
    </source>
</evidence>
<feature type="non-terminal residue" evidence="2">
    <location>
        <position position="1"/>
    </location>
</feature>
<feature type="compositionally biased region" description="Basic and acidic residues" evidence="1">
    <location>
        <begin position="317"/>
        <end position="327"/>
    </location>
</feature>
<dbReference type="EMBL" id="JABCYN010000018">
    <property type="protein sequence ID" value="KAF6013994.1"/>
    <property type="molecule type" value="Genomic_DNA"/>
</dbReference>
<feature type="region of interest" description="Disordered" evidence="1">
    <location>
        <begin position="317"/>
        <end position="402"/>
    </location>
</feature>
<sequence length="422" mass="49367">MPLTRRHVEAEGREEEVEKEYEEAIGHRETSPRSIEGENEDTLKKLRSSEGIETGDELKTNTISANILENLREMIISMIKREMKMMRIELNDRKKGIDDKFDKHENEMKAMQFDLTHTVSEAHATSKKLAEDEQMIQGMAQNQELKMEDITSKNKFLCEHMDQFELKYDNSFKDITKYMNDHETENTRLIDEIKEDLLVQEASVENGHARTLKEIDEQLDRRLDDRVRIFENPIKDNTKEITTLNSKENSRENNYKLLNEDTKKVNIAVNLIKTNWKNKRIDLFIPQKMEKFATEIAVLKLKCELNLQDAEDLRKQTPLAEKHEKGHQQQLGKEEEEEELYTPASKDPQPYQRKIKPSISRHESRQEVNLNPLSSKSNDSTTSAIAESSNNVNSTSDENMIWDDVRTMLTIVTEHKPAYWDK</sequence>
<name>A0A8H6BMA1_DEKBR</name>
<dbReference type="Proteomes" id="UP000568158">
    <property type="component" value="Unassembled WGS sequence"/>
</dbReference>
<comment type="caution">
    <text evidence="2">The sequence shown here is derived from an EMBL/GenBank/DDBJ whole genome shotgun (WGS) entry which is preliminary data.</text>
</comment>
<feature type="compositionally biased region" description="Polar residues" evidence="1">
    <location>
        <begin position="367"/>
        <end position="398"/>
    </location>
</feature>
<protein>
    <submittedName>
        <fullName evidence="2">Uncharacterized protein</fullName>
    </submittedName>
</protein>
<feature type="region of interest" description="Disordered" evidence="1">
    <location>
        <begin position="1"/>
        <end position="42"/>
    </location>
</feature>
<reference evidence="2 3" key="1">
    <citation type="journal article" date="2020" name="Appl. Microbiol. Biotechnol.">
        <title>Targeted gene deletion in Brettanomyces bruxellensis with an expression-free CRISPR-Cas9 system.</title>
        <authorList>
            <person name="Varela C."/>
            <person name="Bartel C."/>
            <person name="Onetto C."/>
            <person name="Borneman A."/>
        </authorList>
    </citation>
    <scope>NUCLEOTIDE SEQUENCE [LARGE SCALE GENOMIC DNA]</scope>
    <source>
        <strain evidence="2 3">AWRI1613</strain>
    </source>
</reference>
<proteinExistence type="predicted"/>
<evidence type="ECO:0000313" key="3">
    <source>
        <dbReference type="Proteomes" id="UP000568158"/>
    </source>
</evidence>
<dbReference type="AlphaFoldDB" id="A0A8H6BMA1"/>
<organism evidence="2 3">
    <name type="scientific">Dekkera bruxellensis</name>
    <name type="common">Brettanomyces custersii</name>
    <dbReference type="NCBI Taxonomy" id="5007"/>
    <lineage>
        <taxon>Eukaryota</taxon>
        <taxon>Fungi</taxon>
        <taxon>Dikarya</taxon>
        <taxon>Ascomycota</taxon>
        <taxon>Saccharomycotina</taxon>
        <taxon>Pichiomycetes</taxon>
        <taxon>Pichiales</taxon>
        <taxon>Pichiaceae</taxon>
        <taxon>Brettanomyces</taxon>
    </lineage>
</organism>
<evidence type="ECO:0000256" key="1">
    <source>
        <dbReference type="SAM" id="MobiDB-lite"/>
    </source>
</evidence>
<gene>
    <name evidence="2" type="ORF">HII12_001494</name>
</gene>
<feature type="compositionally biased region" description="Acidic residues" evidence="1">
    <location>
        <begin position="12"/>
        <end position="21"/>
    </location>
</feature>
<feature type="compositionally biased region" description="Basic and acidic residues" evidence="1">
    <location>
        <begin position="1"/>
        <end position="11"/>
    </location>
</feature>
<feature type="compositionally biased region" description="Basic and acidic residues" evidence="1">
    <location>
        <begin position="22"/>
        <end position="31"/>
    </location>
</feature>
<accession>A0A8H6BMA1</accession>